<reference evidence="7 8" key="1">
    <citation type="submission" date="2019-02" db="EMBL/GenBank/DDBJ databases">
        <title>Deep-cultivation of Planctomycetes and their phenomic and genomic characterization uncovers novel biology.</title>
        <authorList>
            <person name="Wiegand S."/>
            <person name="Jogler M."/>
            <person name="Boedeker C."/>
            <person name="Pinto D."/>
            <person name="Vollmers J."/>
            <person name="Rivas-Marin E."/>
            <person name="Kohn T."/>
            <person name="Peeters S.H."/>
            <person name="Heuer A."/>
            <person name="Rast P."/>
            <person name="Oberbeckmann S."/>
            <person name="Bunk B."/>
            <person name="Jeske O."/>
            <person name="Meyerdierks A."/>
            <person name="Storesund J.E."/>
            <person name="Kallscheuer N."/>
            <person name="Luecker S."/>
            <person name="Lage O.M."/>
            <person name="Pohl T."/>
            <person name="Merkel B.J."/>
            <person name="Hornburger P."/>
            <person name="Mueller R.-W."/>
            <person name="Bruemmer F."/>
            <person name="Labrenz M."/>
            <person name="Spormann A.M."/>
            <person name="Op Den Camp H."/>
            <person name="Overmann J."/>
            <person name="Amann R."/>
            <person name="Jetten M.S.M."/>
            <person name="Mascher T."/>
            <person name="Medema M.H."/>
            <person name="Devos D.P."/>
            <person name="Kaster A.-K."/>
            <person name="Ovreas L."/>
            <person name="Rohde M."/>
            <person name="Galperin M.Y."/>
            <person name="Jogler C."/>
        </authorList>
    </citation>
    <scope>NUCLEOTIDE SEQUENCE [LARGE SCALE GENOMIC DNA]</scope>
    <source>
        <strain evidence="7 8">V7</strain>
    </source>
</reference>
<evidence type="ECO:0000256" key="4">
    <source>
        <dbReference type="ARBA" id="ARBA00022837"/>
    </source>
</evidence>
<dbReference type="Gene3D" id="3.30.1120.10">
    <property type="match status" value="1"/>
</dbReference>
<comment type="similarity">
    <text evidence="1">Belongs to the sulfatase family.</text>
</comment>
<feature type="domain" description="Sulfatase N-terminal" evidence="6">
    <location>
        <begin position="200"/>
        <end position="520"/>
    </location>
</feature>
<dbReference type="EMBL" id="SJPZ01000001">
    <property type="protein sequence ID" value="TWU65583.1"/>
    <property type="molecule type" value="Genomic_DNA"/>
</dbReference>
<dbReference type="AlphaFoldDB" id="A0A5C6FX27"/>
<evidence type="ECO:0000256" key="1">
    <source>
        <dbReference type="ARBA" id="ARBA00008779"/>
    </source>
</evidence>
<dbReference type="InterPro" id="IPR050738">
    <property type="entry name" value="Sulfatase"/>
</dbReference>
<evidence type="ECO:0000313" key="8">
    <source>
        <dbReference type="Proteomes" id="UP000316476"/>
    </source>
</evidence>
<evidence type="ECO:0000256" key="3">
    <source>
        <dbReference type="ARBA" id="ARBA00022801"/>
    </source>
</evidence>
<evidence type="ECO:0000256" key="5">
    <source>
        <dbReference type="SAM" id="MobiDB-lite"/>
    </source>
</evidence>
<evidence type="ECO:0000256" key="2">
    <source>
        <dbReference type="ARBA" id="ARBA00022723"/>
    </source>
</evidence>
<proteinExistence type="inferred from homology"/>
<dbReference type="Pfam" id="PF00884">
    <property type="entry name" value="Sulfatase"/>
    <property type="match status" value="1"/>
</dbReference>
<feature type="region of interest" description="Disordered" evidence="5">
    <location>
        <begin position="1"/>
        <end position="38"/>
    </location>
</feature>
<evidence type="ECO:0000259" key="6">
    <source>
        <dbReference type="Pfam" id="PF00884"/>
    </source>
</evidence>
<protein>
    <submittedName>
        <fullName evidence="7">Arylsulfatase</fullName>
        <ecNumber evidence="7">3.1.6.1</ecNumber>
    </submittedName>
</protein>
<dbReference type="PANTHER" id="PTHR42693:SF53">
    <property type="entry name" value="ENDO-4-O-SULFATASE"/>
    <property type="match status" value="1"/>
</dbReference>
<dbReference type="GO" id="GO:0004065">
    <property type="term" value="F:arylsulfatase activity"/>
    <property type="evidence" value="ECO:0007669"/>
    <property type="project" value="UniProtKB-EC"/>
</dbReference>
<organism evidence="7 8">
    <name type="scientific">Crateriforma conspicua</name>
    <dbReference type="NCBI Taxonomy" id="2527996"/>
    <lineage>
        <taxon>Bacteria</taxon>
        <taxon>Pseudomonadati</taxon>
        <taxon>Planctomycetota</taxon>
        <taxon>Planctomycetia</taxon>
        <taxon>Planctomycetales</taxon>
        <taxon>Planctomycetaceae</taxon>
        <taxon>Crateriforma</taxon>
    </lineage>
</organism>
<dbReference type="GO" id="GO:0046872">
    <property type="term" value="F:metal ion binding"/>
    <property type="evidence" value="ECO:0007669"/>
    <property type="project" value="UniProtKB-KW"/>
</dbReference>
<evidence type="ECO:0000313" key="7">
    <source>
        <dbReference type="EMBL" id="TWU65583.1"/>
    </source>
</evidence>
<name>A0A5C6FX27_9PLAN</name>
<keyword evidence="3 7" id="KW-0378">Hydrolase</keyword>
<keyword evidence="2" id="KW-0479">Metal-binding</keyword>
<dbReference type="Proteomes" id="UP000316476">
    <property type="component" value="Unassembled WGS sequence"/>
</dbReference>
<sequence length="627" mass="70211">MGGGPDREFSGAMKKDRCLKTTGDTEKQATTDSRVGKPAVQKSVVRHQRSCNWPTVVPAFLSTRTVDPFTVVLYRKTVNKSPRSWNTIARRPLQTSHPDWFPAHELSPVNQSRRFQTIIRRNTRVPVTTPCATFLPTHHSPRSSFRTCCPFKVFPSRIRRTTLCRVMWLCFFWTMTIGLMLAERPLAAADTPGGQRSSRPNVLLIIVDDLGAADLSCLGSTDMRTPHLDDLFARSLQLQRFYANCPVCSPTRASVLTGFYPDRVGVPGVIRTHQENSWGNFSPSKPTLSGALQDAGYHTEAIGKWHLGLTEEDHPHRHGFDHFHGFLGDMMDDYYNHLRHGQHYMRDGTTPVRPEGHATDVFTSWAEAFISKQTEHADRPWFMYLAYNAPHTPIQPPQDWLERVRQREASIEPRRAKLVALIEHLDEGIGRVLKRLADTGQDQNTIVVFTSDNGGQVNVGANNGNLRDGKGSMYEGGLRIPGSLYIPPGCGAIAETTIGSVTKAATCTADLMPTVLDLVGAEIPDGLDGRSLVPMIRNPATDWEDPREIYFVRREGGKAYGGLTCEAVLVGQTKLVHNLPTSRFELFDLSDDPLEQVDLSDRQSGKFRDMQLRLQRHIQNGGRIPWQ</sequence>
<feature type="compositionally biased region" description="Basic and acidic residues" evidence="5">
    <location>
        <begin position="1"/>
        <end position="29"/>
    </location>
</feature>
<dbReference type="PROSITE" id="PS00523">
    <property type="entry name" value="SULFATASE_1"/>
    <property type="match status" value="1"/>
</dbReference>
<dbReference type="PROSITE" id="PS00149">
    <property type="entry name" value="SULFATASE_2"/>
    <property type="match status" value="1"/>
</dbReference>
<keyword evidence="4" id="KW-0106">Calcium</keyword>
<dbReference type="PANTHER" id="PTHR42693">
    <property type="entry name" value="ARYLSULFATASE FAMILY MEMBER"/>
    <property type="match status" value="1"/>
</dbReference>
<gene>
    <name evidence="7" type="primary">atsA_35</name>
    <name evidence="7" type="ORF">V7x_11310</name>
</gene>
<dbReference type="EC" id="3.1.6.1" evidence="7"/>
<accession>A0A5C6FX27</accession>
<dbReference type="InterPro" id="IPR024607">
    <property type="entry name" value="Sulfatase_CS"/>
</dbReference>
<comment type="caution">
    <text evidence="7">The sequence shown here is derived from an EMBL/GenBank/DDBJ whole genome shotgun (WGS) entry which is preliminary data.</text>
</comment>
<dbReference type="SUPFAM" id="SSF53649">
    <property type="entry name" value="Alkaline phosphatase-like"/>
    <property type="match status" value="1"/>
</dbReference>
<dbReference type="InterPro" id="IPR017850">
    <property type="entry name" value="Alkaline_phosphatase_core_sf"/>
</dbReference>
<dbReference type="Gene3D" id="3.40.720.10">
    <property type="entry name" value="Alkaline Phosphatase, subunit A"/>
    <property type="match status" value="1"/>
</dbReference>
<dbReference type="InterPro" id="IPR000917">
    <property type="entry name" value="Sulfatase_N"/>
</dbReference>